<dbReference type="InterPro" id="IPR013325">
    <property type="entry name" value="RNA_pol_sigma_r2"/>
</dbReference>
<feature type="region of interest" description="Disordered" evidence="6">
    <location>
        <begin position="179"/>
        <end position="208"/>
    </location>
</feature>
<dbReference type="CDD" id="cd06171">
    <property type="entry name" value="Sigma70_r4"/>
    <property type="match status" value="1"/>
</dbReference>
<keyword evidence="5" id="KW-0804">Transcription</keyword>
<feature type="region of interest" description="Disordered" evidence="6">
    <location>
        <begin position="1"/>
        <end position="24"/>
    </location>
</feature>
<dbReference type="PANTHER" id="PTHR43133:SF8">
    <property type="entry name" value="RNA POLYMERASE SIGMA FACTOR HI_1459-RELATED"/>
    <property type="match status" value="1"/>
</dbReference>
<name>A0AAF0BX84_9ACTN</name>
<dbReference type="GO" id="GO:0016987">
    <property type="term" value="F:sigma factor activity"/>
    <property type="evidence" value="ECO:0007669"/>
    <property type="project" value="UniProtKB-KW"/>
</dbReference>
<evidence type="ECO:0000256" key="3">
    <source>
        <dbReference type="ARBA" id="ARBA00023082"/>
    </source>
</evidence>
<organism evidence="9 10">
    <name type="scientific">Iamia majanohamensis</name>
    <dbReference type="NCBI Taxonomy" id="467976"/>
    <lineage>
        <taxon>Bacteria</taxon>
        <taxon>Bacillati</taxon>
        <taxon>Actinomycetota</taxon>
        <taxon>Acidimicrobiia</taxon>
        <taxon>Acidimicrobiales</taxon>
        <taxon>Iamiaceae</taxon>
        <taxon>Iamia</taxon>
    </lineage>
</organism>
<keyword evidence="4" id="KW-0238">DNA-binding</keyword>
<dbReference type="EMBL" id="CP116942">
    <property type="protein sequence ID" value="WCO68785.1"/>
    <property type="molecule type" value="Genomic_DNA"/>
</dbReference>
<keyword evidence="10" id="KW-1185">Reference proteome</keyword>
<evidence type="ECO:0000259" key="7">
    <source>
        <dbReference type="Pfam" id="PF04542"/>
    </source>
</evidence>
<sequence length="208" mass="22656">MDGGTPVAEAERAVPSQAAARRPDGVDELCRALHPRLLGSLRLYLGDAETARELTQDALVRVIERWPSVQTMDHPEAWAYRVAFNLARSRLRRATAERRARARTTPVPPGRPDVDVAASIAVRRAVALLPPRQRQAVVLRYYGDLSLAEVAAVMGCRPGTVKAHLHQALTGLRLAGLADETDVADGEPTRPAPDPRPEPAPRRPEDAP</sequence>
<dbReference type="RefSeq" id="WP_272738300.1">
    <property type="nucleotide sequence ID" value="NZ_CP116942.1"/>
</dbReference>
<dbReference type="PANTHER" id="PTHR43133">
    <property type="entry name" value="RNA POLYMERASE ECF-TYPE SIGMA FACTO"/>
    <property type="match status" value="1"/>
</dbReference>
<dbReference type="Gene3D" id="1.10.10.10">
    <property type="entry name" value="Winged helix-like DNA-binding domain superfamily/Winged helix DNA-binding domain"/>
    <property type="match status" value="1"/>
</dbReference>
<dbReference type="Gene3D" id="1.10.1740.10">
    <property type="match status" value="1"/>
</dbReference>
<accession>A0AAF0BX84</accession>
<proteinExistence type="inferred from homology"/>
<dbReference type="SUPFAM" id="SSF88659">
    <property type="entry name" value="Sigma3 and sigma4 domains of RNA polymerase sigma factors"/>
    <property type="match status" value="1"/>
</dbReference>
<dbReference type="InterPro" id="IPR039425">
    <property type="entry name" value="RNA_pol_sigma-70-like"/>
</dbReference>
<evidence type="ECO:0000256" key="2">
    <source>
        <dbReference type="ARBA" id="ARBA00023015"/>
    </source>
</evidence>
<protein>
    <submittedName>
        <fullName evidence="9">Sigma-70 family RNA polymerase sigma factor</fullName>
    </submittedName>
</protein>
<evidence type="ECO:0000256" key="1">
    <source>
        <dbReference type="ARBA" id="ARBA00010641"/>
    </source>
</evidence>
<comment type="similarity">
    <text evidence="1">Belongs to the sigma-70 factor family. ECF subfamily.</text>
</comment>
<dbReference type="Pfam" id="PF04542">
    <property type="entry name" value="Sigma70_r2"/>
    <property type="match status" value="1"/>
</dbReference>
<evidence type="ECO:0000313" key="10">
    <source>
        <dbReference type="Proteomes" id="UP001216390"/>
    </source>
</evidence>
<dbReference type="Proteomes" id="UP001216390">
    <property type="component" value="Chromosome"/>
</dbReference>
<feature type="domain" description="RNA polymerase sigma factor 70 region 4 type 2" evidence="8">
    <location>
        <begin position="121"/>
        <end position="169"/>
    </location>
</feature>
<evidence type="ECO:0000313" key="9">
    <source>
        <dbReference type="EMBL" id="WCO68785.1"/>
    </source>
</evidence>
<evidence type="ECO:0000256" key="6">
    <source>
        <dbReference type="SAM" id="MobiDB-lite"/>
    </source>
</evidence>
<dbReference type="InterPro" id="IPR036388">
    <property type="entry name" value="WH-like_DNA-bd_sf"/>
</dbReference>
<reference evidence="9" key="1">
    <citation type="submission" date="2023-01" db="EMBL/GenBank/DDBJ databases">
        <title>The diversity of Class Acidimicrobiia in South China Sea sediment environments and the proposal of Iamia marina sp. nov., a novel species of the genus Iamia.</title>
        <authorList>
            <person name="He Y."/>
            <person name="Tian X."/>
        </authorList>
    </citation>
    <scope>NUCLEOTIDE SEQUENCE</scope>
    <source>
        <strain evidence="9">DSM 19957</strain>
    </source>
</reference>
<dbReference type="AlphaFoldDB" id="A0AAF0BX84"/>
<gene>
    <name evidence="9" type="ORF">PO878_08610</name>
</gene>
<feature type="compositionally biased region" description="Basic and acidic residues" evidence="6">
    <location>
        <begin position="193"/>
        <end position="208"/>
    </location>
</feature>
<keyword evidence="2" id="KW-0805">Transcription regulation</keyword>
<dbReference type="KEGG" id="ima:PO878_08610"/>
<dbReference type="GO" id="GO:0006352">
    <property type="term" value="P:DNA-templated transcription initiation"/>
    <property type="evidence" value="ECO:0007669"/>
    <property type="project" value="InterPro"/>
</dbReference>
<evidence type="ECO:0000256" key="4">
    <source>
        <dbReference type="ARBA" id="ARBA00023125"/>
    </source>
</evidence>
<dbReference type="InterPro" id="IPR013249">
    <property type="entry name" value="RNA_pol_sigma70_r4_t2"/>
</dbReference>
<dbReference type="SUPFAM" id="SSF88946">
    <property type="entry name" value="Sigma2 domain of RNA polymerase sigma factors"/>
    <property type="match status" value="1"/>
</dbReference>
<dbReference type="Pfam" id="PF08281">
    <property type="entry name" value="Sigma70_r4_2"/>
    <property type="match status" value="1"/>
</dbReference>
<dbReference type="InterPro" id="IPR013324">
    <property type="entry name" value="RNA_pol_sigma_r3/r4-like"/>
</dbReference>
<dbReference type="InterPro" id="IPR014284">
    <property type="entry name" value="RNA_pol_sigma-70_dom"/>
</dbReference>
<feature type="domain" description="RNA polymerase sigma-70 region 2" evidence="7">
    <location>
        <begin position="31"/>
        <end position="95"/>
    </location>
</feature>
<dbReference type="NCBIfam" id="TIGR02937">
    <property type="entry name" value="sigma70-ECF"/>
    <property type="match status" value="1"/>
</dbReference>
<evidence type="ECO:0000259" key="8">
    <source>
        <dbReference type="Pfam" id="PF08281"/>
    </source>
</evidence>
<dbReference type="InterPro" id="IPR007627">
    <property type="entry name" value="RNA_pol_sigma70_r2"/>
</dbReference>
<evidence type="ECO:0000256" key="5">
    <source>
        <dbReference type="ARBA" id="ARBA00023163"/>
    </source>
</evidence>
<dbReference type="GO" id="GO:0003677">
    <property type="term" value="F:DNA binding"/>
    <property type="evidence" value="ECO:0007669"/>
    <property type="project" value="UniProtKB-KW"/>
</dbReference>
<keyword evidence="3" id="KW-0731">Sigma factor</keyword>